<dbReference type="RefSeq" id="WP_076003949.1">
    <property type="nucleotide sequence ID" value="NZ_CP018258.1"/>
</dbReference>
<protein>
    <submittedName>
        <fullName evidence="3">F0F1-ATPase subunit Ca2+/Mg2+ transporter</fullName>
    </submittedName>
</protein>
<dbReference type="KEGG" id="dfo:Dform_00908"/>
<organism evidence="3 4">
    <name type="scientific">Dehalogenimonas formicexedens</name>
    <dbReference type="NCBI Taxonomy" id="1839801"/>
    <lineage>
        <taxon>Bacteria</taxon>
        <taxon>Bacillati</taxon>
        <taxon>Chloroflexota</taxon>
        <taxon>Dehalococcoidia</taxon>
        <taxon>Dehalococcoidales</taxon>
        <taxon>Dehalococcoidaceae</taxon>
        <taxon>Dehalogenimonas</taxon>
    </lineage>
</organism>
<dbReference type="EMBL" id="CP018258">
    <property type="protein sequence ID" value="APV44249.1"/>
    <property type="molecule type" value="Genomic_DNA"/>
</dbReference>
<dbReference type="KEGG" id="dfo:Dform_00880"/>
<sequence length="70" mass="7869">MNRWRTGLQFIGIGWYISLMILGGILLGRWLDSKLNTGPLLLIVGLFLGLVVAFYGAYRMMPKPPDNSNE</sequence>
<evidence type="ECO:0000256" key="1">
    <source>
        <dbReference type="SAM" id="Phobius"/>
    </source>
</evidence>
<reference evidence="3" key="2">
    <citation type="journal article" date="2017" name="Int. J. Syst. Evol. Microbiol.">
        <title>Dehalogenimonas formicexedens sp. nov., a chlorinated alkane-respiring bacterium isolated from contaminated groundwater.</title>
        <authorList>
            <person name="Key T.A."/>
            <person name="Bowman K.S."/>
            <person name="Lee I."/>
            <person name="Chun J."/>
            <person name="Albuquerque L."/>
            <person name="da Costa M.S."/>
            <person name="Rainey F.A."/>
            <person name="Moe W.M."/>
        </authorList>
    </citation>
    <scope>NUCLEOTIDE SEQUENCE</scope>
    <source>
        <strain evidence="3">NSZ-14</strain>
    </source>
</reference>
<feature type="transmembrane region" description="Helical" evidence="1">
    <location>
        <begin position="7"/>
        <end position="28"/>
    </location>
</feature>
<dbReference type="STRING" id="1839801.Dform_00880"/>
<keyword evidence="4" id="KW-1185">Reference proteome</keyword>
<dbReference type="Pfam" id="PF09527">
    <property type="entry name" value="ATPase_gene1"/>
    <property type="match status" value="1"/>
</dbReference>
<accession>A0A1P8F6Z3</accession>
<dbReference type="Proteomes" id="UP000185934">
    <property type="component" value="Chromosome"/>
</dbReference>
<keyword evidence="1" id="KW-0812">Transmembrane</keyword>
<reference evidence="4" key="1">
    <citation type="submission" date="2016-11" db="EMBL/GenBank/DDBJ databases">
        <title>Dehalogenimonas formicexedens sp. nov., a chlorinated alkane respiring bacterium isolated from contaminated groundwater.</title>
        <authorList>
            <person name="Key T.A."/>
            <person name="Bowman K.S."/>
            <person name="Lee I."/>
            <person name="Chun J."/>
            <person name="Albuquerque L."/>
            <person name="da Costa M.S."/>
            <person name="Rainey F.A."/>
            <person name="Moe W.M."/>
        </authorList>
    </citation>
    <scope>NUCLEOTIDE SEQUENCE [LARGE SCALE GENOMIC DNA]</scope>
    <source>
        <strain evidence="4">NSZ-14</strain>
    </source>
</reference>
<evidence type="ECO:0000313" key="3">
    <source>
        <dbReference type="EMBL" id="APV44249.1"/>
    </source>
</evidence>
<dbReference type="AlphaFoldDB" id="A0A1P8F6Z3"/>
<proteinExistence type="predicted"/>
<evidence type="ECO:0000313" key="4">
    <source>
        <dbReference type="Proteomes" id="UP000185934"/>
    </source>
</evidence>
<keyword evidence="1" id="KW-1133">Transmembrane helix</keyword>
<name>A0A1P8F6Z3_9CHLR</name>
<evidence type="ECO:0000313" key="2">
    <source>
        <dbReference type="EMBL" id="APV44223.1"/>
    </source>
</evidence>
<dbReference type="EMBL" id="CP018258">
    <property type="protein sequence ID" value="APV44223.1"/>
    <property type="molecule type" value="Genomic_DNA"/>
</dbReference>
<dbReference type="InterPro" id="IPR032820">
    <property type="entry name" value="ATPase_put"/>
</dbReference>
<keyword evidence="1" id="KW-0472">Membrane</keyword>
<gene>
    <name evidence="2" type="ORF">Dform_00880</name>
    <name evidence="3" type="ORF">Dform_00908</name>
</gene>
<feature type="transmembrane region" description="Helical" evidence="1">
    <location>
        <begin position="40"/>
        <end position="58"/>
    </location>
</feature>